<dbReference type="Pfam" id="PF26119">
    <property type="entry name" value="DUF8036"/>
    <property type="match status" value="1"/>
</dbReference>
<organism evidence="2 3">
    <name type="scientific">Haloarcula salinisoli</name>
    <dbReference type="NCBI Taxonomy" id="2487746"/>
    <lineage>
        <taxon>Archaea</taxon>
        <taxon>Methanobacteriati</taxon>
        <taxon>Methanobacteriota</taxon>
        <taxon>Stenosarchaea group</taxon>
        <taxon>Halobacteria</taxon>
        <taxon>Halobacteriales</taxon>
        <taxon>Haloarculaceae</taxon>
        <taxon>Haloarcula</taxon>
    </lineage>
</organism>
<protein>
    <submittedName>
        <fullName evidence="2">Uncharacterized protein</fullName>
    </submittedName>
</protein>
<accession>A0A8J7YF35</accession>
<comment type="caution">
    <text evidence="2">The sequence shown here is derived from an EMBL/GenBank/DDBJ whole genome shotgun (WGS) entry which is preliminary data.</text>
</comment>
<gene>
    <name evidence="2" type="ORF">EGD98_14635</name>
</gene>
<keyword evidence="3" id="KW-1185">Reference proteome</keyword>
<dbReference type="GeneID" id="79278283"/>
<dbReference type="InterPro" id="IPR058349">
    <property type="entry name" value="DUF8036"/>
</dbReference>
<evidence type="ECO:0000256" key="1">
    <source>
        <dbReference type="SAM" id="Phobius"/>
    </source>
</evidence>
<feature type="transmembrane region" description="Helical" evidence="1">
    <location>
        <begin position="39"/>
        <end position="60"/>
    </location>
</feature>
<evidence type="ECO:0000313" key="3">
    <source>
        <dbReference type="Proteomes" id="UP000783863"/>
    </source>
</evidence>
<keyword evidence="1" id="KW-1133">Transmembrane helix</keyword>
<evidence type="ECO:0000313" key="2">
    <source>
        <dbReference type="EMBL" id="MBX0304905.1"/>
    </source>
</evidence>
<dbReference type="AlphaFoldDB" id="A0A8J7YF35"/>
<dbReference type="RefSeq" id="WP_220589101.1">
    <property type="nucleotide sequence ID" value="NZ_RKLQ01000002.1"/>
</dbReference>
<sequence>MSLVLDVARIAAAINIVLLGGLIAIWVQTYREIRAPMTLGSIVFATFLLAENAVALYFYFNAPAGMPPLAVDVMAVLQVLEVVGIAALSYVTWK</sequence>
<dbReference type="Proteomes" id="UP000783863">
    <property type="component" value="Unassembled WGS sequence"/>
</dbReference>
<feature type="transmembrane region" description="Helical" evidence="1">
    <location>
        <begin position="72"/>
        <end position="93"/>
    </location>
</feature>
<name>A0A8J7YF35_9EURY</name>
<proteinExistence type="predicted"/>
<keyword evidence="1" id="KW-0812">Transmembrane</keyword>
<keyword evidence="1" id="KW-0472">Membrane</keyword>
<reference evidence="2" key="1">
    <citation type="submission" date="2021-06" db="EMBL/GenBank/DDBJ databases">
        <title>Halomicroarcula sp. F24A a new haloarchaeum isolated from saline soil.</title>
        <authorList>
            <person name="Duran-Viseras A."/>
            <person name="Sanchez-Porro C."/>
            <person name="Ventosa A."/>
        </authorList>
    </citation>
    <scope>NUCLEOTIDE SEQUENCE</scope>
    <source>
        <strain evidence="2">F24A</strain>
    </source>
</reference>
<feature type="transmembrane region" description="Helical" evidence="1">
    <location>
        <begin position="6"/>
        <end position="27"/>
    </location>
</feature>
<dbReference type="EMBL" id="RKLQ01000002">
    <property type="protein sequence ID" value="MBX0304905.1"/>
    <property type="molecule type" value="Genomic_DNA"/>
</dbReference>